<dbReference type="PROSITE" id="PS51257">
    <property type="entry name" value="PROKAR_LIPOPROTEIN"/>
    <property type="match status" value="1"/>
</dbReference>
<protein>
    <recommendedName>
        <fullName evidence="4">Outer membrane protein assembly factor BamB</fullName>
    </recommendedName>
</protein>
<dbReference type="GO" id="GO:0051205">
    <property type="term" value="P:protein insertion into membrane"/>
    <property type="evidence" value="ECO:0007669"/>
    <property type="project" value="UniProtKB-UniRule"/>
</dbReference>
<comment type="similarity">
    <text evidence="4">Belongs to the BamB family.</text>
</comment>
<dbReference type="InterPro" id="IPR015943">
    <property type="entry name" value="WD40/YVTN_repeat-like_dom_sf"/>
</dbReference>
<dbReference type="InterPro" id="IPR018391">
    <property type="entry name" value="PQQ_b-propeller_rpt"/>
</dbReference>
<feature type="signal peptide" evidence="5">
    <location>
        <begin position="1"/>
        <end position="21"/>
    </location>
</feature>
<dbReference type="InterPro" id="IPR017687">
    <property type="entry name" value="BamB"/>
</dbReference>
<organism evidence="7 8">
    <name type="scientific">Polynucleobacter kasalickyi</name>
    <dbReference type="NCBI Taxonomy" id="1938817"/>
    <lineage>
        <taxon>Bacteria</taxon>
        <taxon>Pseudomonadati</taxon>
        <taxon>Pseudomonadota</taxon>
        <taxon>Betaproteobacteria</taxon>
        <taxon>Burkholderiales</taxon>
        <taxon>Burkholderiaceae</taxon>
        <taxon>Polynucleobacter</taxon>
    </lineage>
</organism>
<dbReference type="GO" id="GO:0043165">
    <property type="term" value="P:Gram-negative-bacterium-type cell outer membrane assembly"/>
    <property type="evidence" value="ECO:0007669"/>
    <property type="project" value="UniProtKB-UniRule"/>
</dbReference>
<keyword evidence="1 4" id="KW-0732">Signal</keyword>
<dbReference type="InterPro" id="IPR011047">
    <property type="entry name" value="Quinoprotein_ADH-like_sf"/>
</dbReference>
<dbReference type="GO" id="GO:0009279">
    <property type="term" value="C:cell outer membrane"/>
    <property type="evidence" value="ECO:0007669"/>
    <property type="project" value="UniProtKB-SubCell"/>
</dbReference>
<sequence length="380" mass="40636">MKFLKSFSCVLSLLLITVALSSCSGSKRRLAAELTPIANPINLQKVWSVSIGKSQPYNFKPVLVGNAIYTAATAGEVYKFNSQNGQSLWQVNVKETLSAGPGSDGKIVVIPSIKGTIYAFDAMTGKPLWDTSVATEVLTEPLVVAGMVVIRTVDNRFIALDASTGKRKWVNQRGQSTLSLRASYSMGSINNEVIFTGFSGGKFGLLALSNGNLIWESLLAPPKGASEIERLSDVAAKPTLLGSRMCAVSYQGKIGCGEIKNAAMSWTKDFSSYSGTTQSADAVFAVNDKSYLTGFNALNGQELWRNEKLVWRDLGEPLAVGKVILAGDAEGYLHLFGQDNGNILGRVRVDSTPIEAPPVPTNGLIIVQSKGGTLAAYRIQ</sequence>
<dbReference type="NCBIfam" id="TIGR03300">
    <property type="entry name" value="assembly_YfgL"/>
    <property type="match status" value="1"/>
</dbReference>
<comment type="subunit">
    <text evidence="4">Part of the Bam complex.</text>
</comment>
<evidence type="ECO:0000256" key="4">
    <source>
        <dbReference type="HAMAP-Rule" id="MF_00923"/>
    </source>
</evidence>
<keyword evidence="4" id="KW-0449">Lipoprotein</keyword>
<evidence type="ECO:0000256" key="5">
    <source>
        <dbReference type="SAM" id="SignalP"/>
    </source>
</evidence>
<dbReference type="SMART" id="SM00564">
    <property type="entry name" value="PQQ"/>
    <property type="match status" value="5"/>
</dbReference>
<dbReference type="Proteomes" id="UP000192708">
    <property type="component" value="Unassembled WGS sequence"/>
</dbReference>
<evidence type="ECO:0000256" key="3">
    <source>
        <dbReference type="ARBA" id="ARBA00023237"/>
    </source>
</evidence>
<name>A0A1W2B158_9BURK</name>
<evidence type="ECO:0000259" key="6">
    <source>
        <dbReference type="Pfam" id="PF13360"/>
    </source>
</evidence>
<evidence type="ECO:0000313" key="7">
    <source>
        <dbReference type="EMBL" id="SMC66669.1"/>
    </source>
</evidence>
<comment type="function">
    <text evidence="4">Part of the outer membrane protein assembly complex, which is involved in assembly and insertion of beta-barrel proteins into the outer membrane.</text>
</comment>
<dbReference type="OrthoDB" id="5173551at2"/>
<proteinExistence type="inferred from homology"/>
<keyword evidence="2 4" id="KW-0472">Membrane</keyword>
<comment type="subcellular location">
    <subcellularLocation>
        <location evidence="4">Cell outer membrane</location>
        <topology evidence="4">Lipid-anchor</topology>
    </subcellularLocation>
</comment>
<dbReference type="SUPFAM" id="SSF50998">
    <property type="entry name" value="Quinoprotein alcohol dehydrogenase-like"/>
    <property type="match status" value="1"/>
</dbReference>
<evidence type="ECO:0000256" key="2">
    <source>
        <dbReference type="ARBA" id="ARBA00023136"/>
    </source>
</evidence>
<feature type="chain" id="PRO_5013406045" description="Outer membrane protein assembly factor BamB" evidence="5">
    <location>
        <begin position="22"/>
        <end position="380"/>
    </location>
</feature>
<dbReference type="PANTHER" id="PTHR34512">
    <property type="entry name" value="CELL SURFACE PROTEIN"/>
    <property type="match status" value="1"/>
</dbReference>
<keyword evidence="8" id="KW-1185">Reference proteome</keyword>
<accession>A0A1W2B158</accession>
<feature type="domain" description="Pyrrolo-quinoline quinone repeat" evidence="6">
    <location>
        <begin position="74"/>
        <end position="306"/>
    </location>
</feature>
<dbReference type="HAMAP" id="MF_00923">
    <property type="entry name" value="OM_assembly_BamB"/>
    <property type="match status" value="1"/>
</dbReference>
<keyword evidence="3 4" id="KW-0998">Cell outer membrane</keyword>
<dbReference type="Pfam" id="PF13360">
    <property type="entry name" value="PQQ_2"/>
    <property type="match status" value="1"/>
</dbReference>
<keyword evidence="4" id="KW-0564">Palmitate</keyword>
<dbReference type="EMBL" id="FWXJ01000011">
    <property type="protein sequence ID" value="SMC66669.1"/>
    <property type="molecule type" value="Genomic_DNA"/>
</dbReference>
<reference evidence="7 8" key="1">
    <citation type="submission" date="2017-04" db="EMBL/GenBank/DDBJ databases">
        <authorList>
            <person name="Afonso C.L."/>
            <person name="Miller P.J."/>
            <person name="Scott M.A."/>
            <person name="Spackman E."/>
            <person name="Goraichik I."/>
            <person name="Dimitrov K.M."/>
            <person name="Suarez D.L."/>
            <person name="Swayne D.E."/>
        </authorList>
    </citation>
    <scope>NUCLEOTIDE SEQUENCE [LARGE SCALE GENOMIC DNA]</scope>
    <source>
        <strain evidence="7 8">VK13</strain>
    </source>
</reference>
<dbReference type="InterPro" id="IPR002372">
    <property type="entry name" value="PQQ_rpt_dom"/>
</dbReference>
<dbReference type="RefSeq" id="WP_084284229.1">
    <property type="nucleotide sequence ID" value="NZ_FWXJ01000011.1"/>
</dbReference>
<dbReference type="PANTHER" id="PTHR34512:SF30">
    <property type="entry name" value="OUTER MEMBRANE PROTEIN ASSEMBLY FACTOR BAMB"/>
    <property type="match status" value="1"/>
</dbReference>
<dbReference type="STRING" id="1938817.SAMN06296008_1117"/>
<evidence type="ECO:0000256" key="1">
    <source>
        <dbReference type="ARBA" id="ARBA00022729"/>
    </source>
</evidence>
<dbReference type="AlphaFoldDB" id="A0A1W2B158"/>
<evidence type="ECO:0000313" key="8">
    <source>
        <dbReference type="Proteomes" id="UP000192708"/>
    </source>
</evidence>
<dbReference type="Gene3D" id="2.130.10.10">
    <property type="entry name" value="YVTN repeat-like/Quinoprotein amine dehydrogenase"/>
    <property type="match status" value="1"/>
</dbReference>
<gene>
    <name evidence="4" type="primary">bamB</name>
    <name evidence="7" type="ORF">SAMN06296008_1117</name>
</gene>